<dbReference type="RefSeq" id="WP_062019972.1">
    <property type="nucleotide sequence ID" value="NZ_LQQC01000005.1"/>
</dbReference>
<dbReference type="Gene3D" id="3.40.50.720">
    <property type="entry name" value="NAD(P)-binding Rossmann-like Domain"/>
    <property type="match status" value="1"/>
</dbReference>
<feature type="domain" description="NAD(P)-binding" evidence="1">
    <location>
        <begin position="8"/>
        <end position="190"/>
    </location>
</feature>
<dbReference type="PANTHER" id="PTHR15020">
    <property type="entry name" value="FLAVIN REDUCTASE-RELATED"/>
    <property type="match status" value="1"/>
</dbReference>
<dbReference type="PANTHER" id="PTHR15020:SF50">
    <property type="entry name" value="UPF0659 PROTEIN YMR090W"/>
    <property type="match status" value="1"/>
</dbReference>
<keyword evidence="2" id="KW-0456">Lyase</keyword>
<protein>
    <submittedName>
        <fullName evidence="2">Putative sugar epimerase YhfK</fullName>
        <ecNumber evidence="2">4.-.-.-</ecNumber>
    </submittedName>
</protein>
<evidence type="ECO:0000313" key="2">
    <source>
        <dbReference type="EMBL" id="KXZ59227.1"/>
    </source>
</evidence>
<gene>
    <name evidence="2" type="primary">yhfK_2</name>
    <name evidence="2" type="ORF">Bravens_00474</name>
</gene>
<proteinExistence type="predicted"/>
<dbReference type="AlphaFoldDB" id="A0A150HAS9"/>
<reference evidence="2 3" key="1">
    <citation type="submission" date="2016-01" db="EMBL/GenBank/DDBJ databases">
        <title>Use of Whole Genome Sequencing to ascertain that Brevibacterium massiliense (Roux, Raoult 2009) is a later heterotypic synonym of Brevibacterium ravenspurgense (Mages 2008).</title>
        <authorList>
            <person name="Bernier A.-M."/>
            <person name="Burdz T."/>
            <person name="Huynh C."/>
            <person name="Pachecho A.L."/>
            <person name="Wiebe D."/>
            <person name="Bonner C."/>
            <person name="Bernard K."/>
        </authorList>
    </citation>
    <scope>NUCLEOTIDE SEQUENCE [LARGE SCALE GENOMIC DNA]</scope>
    <source>
        <strain evidence="2 3">CCUG56047</strain>
    </source>
</reference>
<dbReference type="GO" id="GO:0016829">
    <property type="term" value="F:lyase activity"/>
    <property type="evidence" value="ECO:0007669"/>
    <property type="project" value="UniProtKB-KW"/>
</dbReference>
<dbReference type="InterPro" id="IPR016040">
    <property type="entry name" value="NAD(P)-bd_dom"/>
</dbReference>
<dbReference type="EMBL" id="LQQC01000005">
    <property type="protein sequence ID" value="KXZ59227.1"/>
    <property type="molecule type" value="Genomic_DNA"/>
</dbReference>
<comment type="caution">
    <text evidence="2">The sequence shown here is derived from an EMBL/GenBank/DDBJ whole genome shotgun (WGS) entry which is preliminary data.</text>
</comment>
<evidence type="ECO:0000259" key="1">
    <source>
        <dbReference type="Pfam" id="PF13460"/>
    </source>
</evidence>
<dbReference type="Pfam" id="PF13460">
    <property type="entry name" value="NAD_binding_10"/>
    <property type="match status" value="1"/>
</dbReference>
<keyword evidence="3" id="KW-1185">Reference proteome</keyword>
<accession>A0A150HAS9</accession>
<evidence type="ECO:0000313" key="3">
    <source>
        <dbReference type="Proteomes" id="UP000243589"/>
    </source>
</evidence>
<dbReference type="Proteomes" id="UP000243589">
    <property type="component" value="Unassembled WGS sequence"/>
</dbReference>
<dbReference type="SUPFAM" id="SSF51735">
    <property type="entry name" value="NAD(P)-binding Rossmann-fold domains"/>
    <property type="match status" value="1"/>
</dbReference>
<sequence length="212" mass="22332">MSRITIIGGHGKIALMAAPLLVKAGHEVTSVFRNPDHEADVAKTGATPKVADIEQLDTAQLAQLLEGQDAVVWSAGAGGGNPARTKAVDQDAAIRSMDAAQQAGAKRYVMVSYFNASRDHGVDPDDSFWQYAEAKSIADEHLRGTDLDWTILGPSLLTLEPGSGTITVDGKGSEVSRENVAQVIAAAVEDDNTIGRTINFDDGDTPIAEAIH</sequence>
<dbReference type="EC" id="4.-.-.-" evidence="2"/>
<name>A0A150HAS9_9MICO</name>
<dbReference type="InterPro" id="IPR036291">
    <property type="entry name" value="NAD(P)-bd_dom_sf"/>
</dbReference>
<dbReference type="CDD" id="cd05243">
    <property type="entry name" value="SDR_a5"/>
    <property type="match status" value="1"/>
</dbReference>
<dbReference type="PATRIC" id="fig|479117.4.peg.474"/>
<organism evidence="2 3">
    <name type="scientific">Brevibacterium ravenspurgense</name>
    <dbReference type="NCBI Taxonomy" id="479117"/>
    <lineage>
        <taxon>Bacteria</taxon>
        <taxon>Bacillati</taxon>
        <taxon>Actinomycetota</taxon>
        <taxon>Actinomycetes</taxon>
        <taxon>Micrococcales</taxon>
        <taxon>Brevibacteriaceae</taxon>
        <taxon>Brevibacterium</taxon>
    </lineage>
</organism>